<dbReference type="InterPro" id="IPR010413">
    <property type="entry name" value="HutX-like"/>
</dbReference>
<comment type="caution">
    <text evidence="2">The sequence shown here is derived from an EMBL/GenBank/DDBJ whole genome shotgun (WGS) entry which is preliminary data.</text>
</comment>
<keyword evidence="3" id="KW-1185">Reference proteome</keyword>
<gene>
    <name evidence="2" type="primary">hutX</name>
    <name evidence="2" type="ORF">ACFSJ3_04020</name>
</gene>
<dbReference type="Pfam" id="PF06228">
    <property type="entry name" value="ChuX_HutX"/>
    <property type="match status" value="1"/>
</dbReference>
<sequence>MSDIQTNTVAATSSPENGTPEQPTANGSPRVLPGEQAQDLLTLLSTWRNTTTIIIVAGCVFEFKGVFPPGELGHGYYNLNGDLPGLHGHLKLQAVQQITLMEKQHRGMDSFAFLFEDRKGHPIFKVYLGRDDKHVIHPEQLEQFQQIKQSGELPY</sequence>
<evidence type="ECO:0000313" key="2">
    <source>
        <dbReference type="EMBL" id="MFD2095139.1"/>
    </source>
</evidence>
<protein>
    <submittedName>
        <fullName evidence="2">Heme utilization cystosolic carrier protein HutX</fullName>
    </submittedName>
</protein>
<dbReference type="NCBIfam" id="TIGR04108">
    <property type="entry name" value="HutX"/>
    <property type="match status" value="1"/>
</dbReference>
<dbReference type="SUPFAM" id="SSF144064">
    <property type="entry name" value="Heme iron utilization protein-like"/>
    <property type="match status" value="1"/>
</dbReference>
<dbReference type="InterPro" id="IPR053733">
    <property type="entry name" value="Heme_Transport_Util_sf"/>
</dbReference>
<evidence type="ECO:0000313" key="3">
    <source>
        <dbReference type="Proteomes" id="UP001597380"/>
    </source>
</evidence>
<accession>A0ABW4XJA1</accession>
<evidence type="ECO:0000256" key="1">
    <source>
        <dbReference type="SAM" id="MobiDB-lite"/>
    </source>
</evidence>
<dbReference type="RefSeq" id="WP_345338293.1">
    <property type="nucleotide sequence ID" value="NZ_BAABLI010000005.1"/>
</dbReference>
<name>A0ABW4XJA1_9GAMM</name>
<dbReference type="Gene3D" id="3.40.1570.10">
    <property type="entry name" value="HemS/ChuS/ChuX like domains"/>
    <property type="match status" value="1"/>
</dbReference>
<feature type="region of interest" description="Disordered" evidence="1">
    <location>
        <begin position="1"/>
        <end position="32"/>
    </location>
</feature>
<feature type="compositionally biased region" description="Polar residues" evidence="1">
    <location>
        <begin position="1"/>
        <end position="27"/>
    </location>
</feature>
<reference evidence="3" key="1">
    <citation type="journal article" date="2019" name="Int. J. Syst. Evol. Microbiol.">
        <title>The Global Catalogue of Microorganisms (GCM) 10K type strain sequencing project: providing services to taxonomists for standard genome sequencing and annotation.</title>
        <authorList>
            <consortium name="The Broad Institute Genomics Platform"/>
            <consortium name="The Broad Institute Genome Sequencing Center for Infectious Disease"/>
            <person name="Wu L."/>
            <person name="Ma J."/>
        </authorList>
    </citation>
    <scope>NUCLEOTIDE SEQUENCE [LARGE SCALE GENOMIC DNA]</scope>
    <source>
        <strain evidence="3">CGMCC 1.10992</strain>
    </source>
</reference>
<organism evidence="2 3">
    <name type="scientific">Corallincola platygyrae</name>
    <dbReference type="NCBI Taxonomy" id="1193278"/>
    <lineage>
        <taxon>Bacteria</taxon>
        <taxon>Pseudomonadati</taxon>
        <taxon>Pseudomonadota</taxon>
        <taxon>Gammaproteobacteria</taxon>
        <taxon>Alteromonadales</taxon>
        <taxon>Psychromonadaceae</taxon>
        <taxon>Corallincola</taxon>
    </lineage>
</organism>
<dbReference type="Proteomes" id="UP001597380">
    <property type="component" value="Unassembled WGS sequence"/>
</dbReference>
<proteinExistence type="predicted"/>
<dbReference type="EMBL" id="JBHUHT010000008">
    <property type="protein sequence ID" value="MFD2095139.1"/>
    <property type="molecule type" value="Genomic_DNA"/>
</dbReference>